<name>A0A4D7B5T7_9HYPH</name>
<evidence type="ECO:0000313" key="1">
    <source>
        <dbReference type="EMBL" id="QCI68381.1"/>
    </source>
</evidence>
<evidence type="ECO:0000313" key="2">
    <source>
        <dbReference type="Proteomes" id="UP000298781"/>
    </source>
</evidence>
<dbReference type="PANTHER" id="PTHR11941">
    <property type="entry name" value="ENOYL-COA HYDRATASE-RELATED"/>
    <property type="match status" value="1"/>
</dbReference>
<dbReference type="CDD" id="cd06558">
    <property type="entry name" value="crotonase-like"/>
    <property type="match status" value="1"/>
</dbReference>
<dbReference type="Proteomes" id="UP000298781">
    <property type="component" value="Chromosome"/>
</dbReference>
<dbReference type="RefSeq" id="WP_136963800.1">
    <property type="nucleotide sequence ID" value="NZ_CP039690.1"/>
</dbReference>
<proteinExistence type="predicted"/>
<accession>A0A4D7B5T7</accession>
<keyword evidence="1" id="KW-0413">Isomerase</keyword>
<dbReference type="PANTHER" id="PTHR11941:SF54">
    <property type="entry name" value="ENOYL-COA HYDRATASE, MITOCHONDRIAL"/>
    <property type="match status" value="1"/>
</dbReference>
<dbReference type="OrthoDB" id="9796541at2"/>
<organism evidence="1 2">
    <name type="scientific">Phreatobacter stygius</name>
    <dbReference type="NCBI Taxonomy" id="1940610"/>
    <lineage>
        <taxon>Bacteria</taxon>
        <taxon>Pseudomonadati</taxon>
        <taxon>Pseudomonadota</taxon>
        <taxon>Alphaproteobacteria</taxon>
        <taxon>Hyphomicrobiales</taxon>
        <taxon>Phreatobacteraceae</taxon>
        <taxon>Phreatobacter</taxon>
    </lineage>
</organism>
<dbReference type="AlphaFoldDB" id="A0A4D7B5T7"/>
<dbReference type="GO" id="GO:0006635">
    <property type="term" value="P:fatty acid beta-oxidation"/>
    <property type="evidence" value="ECO:0007669"/>
    <property type="project" value="TreeGrafter"/>
</dbReference>
<reference evidence="1 2" key="1">
    <citation type="submission" date="2019-04" db="EMBL/GenBank/DDBJ databases">
        <title>Phreatobacter aquaticus sp. nov.</title>
        <authorList>
            <person name="Choi A."/>
        </authorList>
    </citation>
    <scope>NUCLEOTIDE SEQUENCE [LARGE SCALE GENOMIC DNA]</scope>
    <source>
        <strain evidence="1 2">KCTC 52518</strain>
    </source>
</reference>
<dbReference type="InterPro" id="IPR029045">
    <property type="entry name" value="ClpP/crotonase-like_dom_sf"/>
</dbReference>
<dbReference type="SUPFAM" id="SSF52096">
    <property type="entry name" value="ClpP/crotonase"/>
    <property type="match status" value="1"/>
</dbReference>
<dbReference type="GO" id="GO:0016853">
    <property type="term" value="F:isomerase activity"/>
    <property type="evidence" value="ECO:0007669"/>
    <property type="project" value="UniProtKB-KW"/>
</dbReference>
<protein>
    <submittedName>
        <fullName evidence="1">Enoyl-CoA hydratase/isomerase family protein</fullName>
    </submittedName>
</protein>
<keyword evidence="2" id="KW-1185">Reference proteome</keyword>
<dbReference type="KEGG" id="pstg:E8M01_31635"/>
<dbReference type="EMBL" id="CP039690">
    <property type="protein sequence ID" value="QCI68381.1"/>
    <property type="molecule type" value="Genomic_DNA"/>
</dbReference>
<dbReference type="InterPro" id="IPR001753">
    <property type="entry name" value="Enoyl-CoA_hydra/iso"/>
</dbReference>
<dbReference type="Pfam" id="PF00378">
    <property type="entry name" value="ECH_1"/>
    <property type="match status" value="1"/>
</dbReference>
<sequence>MSYIQYRVENHVARIVLNHAPANALSLPMVENLLAHLAEARADDDVRAVVLESAIARRFSAGLDINIISGGHGESIHALLRKHYVELSEAQYHLGKPSIAAVNGAARAGGMTLAISNDVLIAGKSATFGYPEIDVGLIPAIHFGHLHRIVGKHRAFELLFTGRTFSAQEACDLGLVSRVVDDDKVVDAALELAHAFAEKPPGIMKLARNAFMRATDTRSEISHAVESFCSAINTDEARAGLAAFLDRKAGNSTADDPRFNAVVASSSR</sequence>
<dbReference type="Gene3D" id="3.90.226.10">
    <property type="entry name" value="2-enoyl-CoA Hydratase, Chain A, domain 1"/>
    <property type="match status" value="1"/>
</dbReference>
<gene>
    <name evidence="1" type="ORF">E8M01_31635</name>
</gene>